<dbReference type="AlphaFoldDB" id="A0A0K0XYT3"/>
<reference evidence="1 2" key="1">
    <citation type="submission" date="2015-07" db="EMBL/GenBank/DDBJ databases">
        <authorList>
            <person name="Noorani M."/>
        </authorList>
    </citation>
    <scope>NUCLEOTIDE SEQUENCE [LARGE SCALE GENOMIC DNA]</scope>
    <source>
        <strain evidence="1 2">KCTC 42284</strain>
    </source>
</reference>
<evidence type="ECO:0008006" key="3">
    <source>
        <dbReference type="Google" id="ProtNLM"/>
    </source>
</evidence>
<evidence type="ECO:0000313" key="1">
    <source>
        <dbReference type="EMBL" id="AKS42854.1"/>
    </source>
</evidence>
<dbReference type="STRING" id="1579979.WM2015_2496"/>
<proteinExistence type="predicted"/>
<dbReference type="Proteomes" id="UP000066624">
    <property type="component" value="Chromosome"/>
</dbReference>
<name>A0A0K0XYT3_9GAMM</name>
<sequence length="114" mass="12387">MPRALLLTTALGLLLAGCAGRPDCSATGGFERGRAGETAASRCDSTGYVDAWRLGRTLGELEREQDALGVHPDRLTPAERQRLRVLSREIPELETLARLQGLLPAPDTRELIDH</sequence>
<organism evidence="1 2">
    <name type="scientific">Wenzhouxiangella marina</name>
    <dbReference type="NCBI Taxonomy" id="1579979"/>
    <lineage>
        <taxon>Bacteria</taxon>
        <taxon>Pseudomonadati</taxon>
        <taxon>Pseudomonadota</taxon>
        <taxon>Gammaproteobacteria</taxon>
        <taxon>Chromatiales</taxon>
        <taxon>Wenzhouxiangellaceae</taxon>
        <taxon>Wenzhouxiangella</taxon>
    </lineage>
</organism>
<dbReference type="EMBL" id="CP012154">
    <property type="protein sequence ID" value="AKS42854.1"/>
    <property type="molecule type" value="Genomic_DNA"/>
</dbReference>
<protein>
    <recommendedName>
        <fullName evidence="3">Lipoprotein</fullName>
    </recommendedName>
</protein>
<accession>A0A0K0XYT3</accession>
<evidence type="ECO:0000313" key="2">
    <source>
        <dbReference type="Proteomes" id="UP000066624"/>
    </source>
</evidence>
<dbReference type="PROSITE" id="PS51257">
    <property type="entry name" value="PROKAR_LIPOPROTEIN"/>
    <property type="match status" value="1"/>
</dbReference>
<dbReference type="KEGG" id="wma:WM2015_2496"/>
<keyword evidence="2" id="KW-1185">Reference proteome</keyword>
<gene>
    <name evidence="1" type="ORF">WM2015_2496</name>
</gene>